<protein>
    <recommendedName>
        <fullName evidence="3">YkgJ family cysteine cluster protein</fullName>
    </recommendedName>
</protein>
<evidence type="ECO:0000313" key="1">
    <source>
        <dbReference type="EMBL" id="MEQ2441306.1"/>
    </source>
</evidence>
<evidence type="ECO:0000313" key="2">
    <source>
        <dbReference type="Proteomes" id="UP001489509"/>
    </source>
</evidence>
<dbReference type="EMBL" id="JBBMFD010000021">
    <property type="protein sequence ID" value="MEQ2441306.1"/>
    <property type="molecule type" value="Genomic_DNA"/>
</dbReference>
<gene>
    <name evidence="1" type="ORF">WMO26_10755</name>
</gene>
<name>A0ABV1E1X4_9FIRM</name>
<accession>A0ABV1E1X4</accession>
<reference evidence="1 2" key="1">
    <citation type="submission" date="2024-03" db="EMBL/GenBank/DDBJ databases">
        <title>Human intestinal bacterial collection.</title>
        <authorList>
            <person name="Pauvert C."/>
            <person name="Hitch T.C.A."/>
            <person name="Clavel T."/>
        </authorList>
    </citation>
    <scope>NUCLEOTIDE SEQUENCE [LARGE SCALE GENOMIC DNA]</scope>
    <source>
        <strain evidence="1 2">CLA-JM-H44</strain>
    </source>
</reference>
<dbReference type="Proteomes" id="UP001489509">
    <property type="component" value="Unassembled WGS sequence"/>
</dbReference>
<comment type="caution">
    <text evidence="1">The sequence shown here is derived from an EMBL/GenBank/DDBJ whole genome shotgun (WGS) entry which is preliminary data.</text>
</comment>
<proteinExistence type="predicted"/>
<dbReference type="RefSeq" id="WP_349220329.1">
    <property type="nucleotide sequence ID" value="NZ_JBBMFD010000021.1"/>
</dbReference>
<sequence>MTGCPIPAEKAAPVFYRRAYRLFGGRTPIPADCGRLCSSKCCQGGEEDGMILFPFEELALARADFLTITKQRMGTQRVAFAVCPGHCDRALRPLSCRLYPFAPMLEKGRVRIVPDPRAAYFCPLLQKEAGPYLDKAFPSAAARAVESLRALPGFDAFLMDYGHMLKEYAAFTGEIL</sequence>
<keyword evidence="2" id="KW-1185">Reference proteome</keyword>
<evidence type="ECO:0008006" key="3">
    <source>
        <dbReference type="Google" id="ProtNLM"/>
    </source>
</evidence>
<organism evidence="1 2">
    <name type="scientific">Solibaculum intestinale</name>
    <dbReference type="NCBI Taxonomy" id="3133165"/>
    <lineage>
        <taxon>Bacteria</taxon>
        <taxon>Bacillati</taxon>
        <taxon>Bacillota</taxon>
        <taxon>Clostridia</taxon>
        <taxon>Eubacteriales</taxon>
        <taxon>Oscillospiraceae</taxon>
        <taxon>Solibaculum</taxon>
    </lineage>
</organism>